<evidence type="ECO:0000313" key="2">
    <source>
        <dbReference type="EMBL" id="XBH05273.1"/>
    </source>
</evidence>
<dbReference type="EMBL" id="CP155447">
    <property type="protein sequence ID" value="XBH05273.1"/>
    <property type="molecule type" value="Genomic_DNA"/>
</dbReference>
<feature type="chain" id="PRO_5043929993" evidence="1">
    <location>
        <begin position="21"/>
        <end position="123"/>
    </location>
</feature>
<accession>A0AAU7CII5</accession>
<reference evidence="2" key="1">
    <citation type="submission" date="2024-05" db="EMBL/GenBank/DDBJ databases">
        <title>Planctomycetes of the genus Singulisphaera possess chitinolytic capabilities.</title>
        <authorList>
            <person name="Ivanova A."/>
        </authorList>
    </citation>
    <scope>NUCLEOTIDE SEQUENCE</scope>
    <source>
        <strain evidence="2">Ch08T</strain>
    </source>
</reference>
<proteinExistence type="predicted"/>
<sequence length="123" mass="13512">MNARRAMAGLVVAICAVVMAARATAVGEADELEGLKQAKAEVARKYLAGVEEVIMDPAGDKARLPKDIAELADWSKRSMESQLDLSDAPGERDAVIKAHVDRLEKWLEIMRRLQKADNLDTPR</sequence>
<protein>
    <submittedName>
        <fullName evidence="2">Uncharacterized protein</fullName>
    </submittedName>
</protein>
<dbReference type="RefSeq" id="WP_406698085.1">
    <property type="nucleotide sequence ID" value="NZ_CP155447.1"/>
</dbReference>
<dbReference type="AlphaFoldDB" id="A0AAU7CII5"/>
<name>A0AAU7CII5_9BACT</name>
<evidence type="ECO:0000256" key="1">
    <source>
        <dbReference type="SAM" id="SignalP"/>
    </source>
</evidence>
<organism evidence="2">
    <name type="scientific">Singulisphaera sp. Ch08</name>
    <dbReference type="NCBI Taxonomy" id="3120278"/>
    <lineage>
        <taxon>Bacteria</taxon>
        <taxon>Pseudomonadati</taxon>
        <taxon>Planctomycetota</taxon>
        <taxon>Planctomycetia</taxon>
        <taxon>Isosphaerales</taxon>
        <taxon>Isosphaeraceae</taxon>
        <taxon>Singulisphaera</taxon>
    </lineage>
</organism>
<gene>
    <name evidence="2" type="ORF">V5E97_04430</name>
</gene>
<feature type="signal peptide" evidence="1">
    <location>
        <begin position="1"/>
        <end position="20"/>
    </location>
</feature>
<keyword evidence="1" id="KW-0732">Signal</keyword>